<dbReference type="RefSeq" id="WP_146291633.1">
    <property type="nucleotide sequence ID" value="NZ_SELH01000013.1"/>
</dbReference>
<organism evidence="7 8">
    <name type="scientific">Apibacter muscae</name>
    <dbReference type="NCBI Taxonomy" id="2509004"/>
    <lineage>
        <taxon>Bacteria</taxon>
        <taxon>Pseudomonadati</taxon>
        <taxon>Bacteroidota</taxon>
        <taxon>Flavobacteriia</taxon>
        <taxon>Flavobacteriales</taxon>
        <taxon>Weeksellaceae</taxon>
        <taxon>Apibacter</taxon>
    </lineage>
</organism>
<protein>
    <submittedName>
        <fullName evidence="7">HlyD family efflux transporter periplasmic adaptor subunit</fullName>
    </submittedName>
</protein>
<evidence type="ECO:0000256" key="5">
    <source>
        <dbReference type="SAM" id="Phobius"/>
    </source>
</evidence>
<accession>A0A563DI20</accession>
<evidence type="ECO:0000256" key="2">
    <source>
        <dbReference type="ARBA" id="ARBA00022692"/>
    </source>
</evidence>
<dbReference type="EMBL" id="SELH01000013">
    <property type="protein sequence ID" value="TWP29845.1"/>
    <property type="molecule type" value="Genomic_DNA"/>
</dbReference>
<evidence type="ECO:0000256" key="3">
    <source>
        <dbReference type="ARBA" id="ARBA00022989"/>
    </source>
</evidence>
<dbReference type="InterPro" id="IPR058982">
    <property type="entry name" value="Beta-barrel_AprE"/>
</dbReference>
<dbReference type="InterPro" id="IPR050739">
    <property type="entry name" value="MFP"/>
</dbReference>
<evidence type="ECO:0000256" key="1">
    <source>
        <dbReference type="ARBA" id="ARBA00004167"/>
    </source>
</evidence>
<feature type="domain" description="AprE-like beta-barrel" evidence="6">
    <location>
        <begin position="267"/>
        <end position="350"/>
    </location>
</feature>
<dbReference type="SUPFAM" id="SSF111369">
    <property type="entry name" value="HlyD-like secretion proteins"/>
    <property type="match status" value="1"/>
</dbReference>
<keyword evidence="8" id="KW-1185">Reference proteome</keyword>
<dbReference type="Gene3D" id="2.40.30.170">
    <property type="match status" value="1"/>
</dbReference>
<dbReference type="Pfam" id="PF26002">
    <property type="entry name" value="Beta-barrel_AprE"/>
    <property type="match status" value="1"/>
</dbReference>
<evidence type="ECO:0000313" key="7">
    <source>
        <dbReference type="EMBL" id="TWP29845.1"/>
    </source>
</evidence>
<dbReference type="OrthoDB" id="594147at2"/>
<dbReference type="AlphaFoldDB" id="A0A563DI20"/>
<dbReference type="PANTHER" id="PTHR30386:SF26">
    <property type="entry name" value="TRANSPORT PROTEIN COMB"/>
    <property type="match status" value="1"/>
</dbReference>
<dbReference type="PANTHER" id="PTHR30386">
    <property type="entry name" value="MEMBRANE FUSION SUBUNIT OF EMRAB-TOLC MULTIDRUG EFFLUX PUMP"/>
    <property type="match status" value="1"/>
</dbReference>
<dbReference type="Gene3D" id="1.10.287.470">
    <property type="entry name" value="Helix hairpin bin"/>
    <property type="match status" value="1"/>
</dbReference>
<comment type="caution">
    <text evidence="7">The sequence shown here is derived from an EMBL/GenBank/DDBJ whole genome shotgun (WGS) entry which is preliminary data.</text>
</comment>
<evidence type="ECO:0000256" key="4">
    <source>
        <dbReference type="ARBA" id="ARBA00023136"/>
    </source>
</evidence>
<comment type="subcellular location">
    <subcellularLocation>
        <location evidence="1">Membrane</location>
        <topology evidence="1">Single-pass membrane protein</topology>
    </subcellularLocation>
</comment>
<sequence>MSKYSNIKYTIENLYYKNKVKNFNIYTLVIVVLLVFFILLPIIKVDISTQSRGLVRTESENVPISSVVSGKILFINISNNKNVKIGDTLLVLQASTLEAERQSNISIQGDLNLVLEDLDNLYKGHIGSLKTSEIQKEYQSYLQKKQEATANLVLAKKSYTRNKKLYQEGVISASEFEKYEYELKSAETYLKNLEQQQYALWQTHRREILQQIKSYQGSINQINASKDNYILTSPINGSIMNFIGIQKGSFLNDSQIIAEISAQDGLKVEMYVSANDIGLIQKGQMVNFQIDAYNYNQWGMARGNVMDIDQNITLRSDGSSYFKVWCNLDKDYLTLKNGYKGEIKKGMTLTGRFIINRRSLWNLLYDKVDNWLNPKIIN</sequence>
<evidence type="ECO:0000259" key="6">
    <source>
        <dbReference type="Pfam" id="PF26002"/>
    </source>
</evidence>
<dbReference type="Proteomes" id="UP000319499">
    <property type="component" value="Unassembled WGS sequence"/>
</dbReference>
<proteinExistence type="predicted"/>
<dbReference type="GO" id="GO:0016020">
    <property type="term" value="C:membrane"/>
    <property type="evidence" value="ECO:0007669"/>
    <property type="project" value="UniProtKB-SubCell"/>
</dbReference>
<name>A0A563DI20_9FLAO</name>
<keyword evidence="4 5" id="KW-0472">Membrane</keyword>
<evidence type="ECO:0000313" key="8">
    <source>
        <dbReference type="Proteomes" id="UP000319499"/>
    </source>
</evidence>
<keyword evidence="2 5" id="KW-0812">Transmembrane</keyword>
<feature type="transmembrane region" description="Helical" evidence="5">
    <location>
        <begin position="23"/>
        <end position="43"/>
    </location>
</feature>
<gene>
    <name evidence="7" type="ORF">ETU09_02370</name>
</gene>
<keyword evidence="3 5" id="KW-1133">Transmembrane helix</keyword>
<reference evidence="7 8" key="1">
    <citation type="submission" date="2019-02" db="EMBL/GenBank/DDBJ databases">
        <title>Apibacter muscae sp. nov.: a novel member of the house fly microbiota.</title>
        <authorList>
            <person name="Park R."/>
        </authorList>
    </citation>
    <scope>NUCLEOTIDE SEQUENCE [LARGE SCALE GENOMIC DNA]</scope>
    <source>
        <strain evidence="7 8">AL1</strain>
    </source>
</reference>